<name>A0A2K9P120_9FIRM</name>
<dbReference type="PANTHER" id="PTHR30411">
    <property type="entry name" value="CYTOPLASMIC PROTEIN"/>
    <property type="match status" value="1"/>
</dbReference>
<keyword evidence="3 4" id="KW-0456">Lyase</keyword>
<evidence type="ECO:0000256" key="2">
    <source>
        <dbReference type="ARBA" id="ARBA00022917"/>
    </source>
</evidence>
<reference evidence="6 7" key="1">
    <citation type="submission" date="2017-04" db="EMBL/GenBank/DDBJ databases">
        <title>Monoglobus pectinilyticus 14 draft genome.</title>
        <authorList>
            <person name="Kim C."/>
            <person name="Rosendale D.I."/>
            <person name="Kelly W.J."/>
            <person name="Tannock G.W."/>
            <person name="Patchett M.L."/>
            <person name="Jordens J.Z."/>
        </authorList>
    </citation>
    <scope>NUCLEOTIDE SEQUENCE [LARGE SCALE GENOMIC DNA]</scope>
    <source>
        <strain evidence="6 7">14</strain>
    </source>
</reference>
<gene>
    <name evidence="6" type="ORF">B9O19_00790</name>
</gene>
<dbReference type="CDD" id="cd00002">
    <property type="entry name" value="YbaK_deacylase"/>
    <property type="match status" value="1"/>
</dbReference>
<dbReference type="Gene3D" id="3.90.960.10">
    <property type="entry name" value="YbaK/aminoacyl-tRNA synthetase-associated domain"/>
    <property type="match status" value="1"/>
</dbReference>
<keyword evidence="2 4" id="KW-0648">Protein biosynthesis</keyword>
<organism evidence="6 7">
    <name type="scientific">Monoglobus pectinilyticus</name>
    <dbReference type="NCBI Taxonomy" id="1981510"/>
    <lineage>
        <taxon>Bacteria</taxon>
        <taxon>Bacillati</taxon>
        <taxon>Bacillota</taxon>
        <taxon>Clostridia</taxon>
        <taxon>Monoglobales</taxon>
        <taxon>Monoglobaceae</taxon>
        <taxon>Monoglobus</taxon>
    </lineage>
</organism>
<dbReference type="InterPro" id="IPR036754">
    <property type="entry name" value="YbaK/aa-tRNA-synt-asso_dom_sf"/>
</dbReference>
<evidence type="ECO:0000259" key="5">
    <source>
        <dbReference type="Pfam" id="PF04073"/>
    </source>
</evidence>
<dbReference type="InterPro" id="IPR004369">
    <property type="entry name" value="Prolyl-tRNA_editing_YbaK/EbsC"/>
</dbReference>
<dbReference type="NCBIfam" id="TIGR00011">
    <property type="entry name" value="YbaK_EbsC"/>
    <property type="match status" value="1"/>
</dbReference>
<dbReference type="EMBL" id="CP020991">
    <property type="protein sequence ID" value="AUO18967.1"/>
    <property type="molecule type" value="Genomic_DNA"/>
</dbReference>
<dbReference type="PIRSF" id="PIRSF006181">
    <property type="entry name" value="EbsC_YbaK"/>
    <property type="match status" value="1"/>
</dbReference>
<feature type="domain" description="YbaK/aminoacyl-tRNA synthetase-associated" evidence="5">
    <location>
        <begin position="35"/>
        <end position="147"/>
    </location>
</feature>
<evidence type="ECO:0000256" key="1">
    <source>
        <dbReference type="ARBA" id="ARBA00009798"/>
    </source>
</evidence>
<dbReference type="GO" id="GO:0016829">
    <property type="term" value="F:lyase activity"/>
    <property type="evidence" value="ECO:0007669"/>
    <property type="project" value="UniProtKB-KW"/>
</dbReference>
<keyword evidence="7" id="KW-1185">Reference proteome</keyword>
<dbReference type="InterPro" id="IPR007214">
    <property type="entry name" value="YbaK/aa-tRNA-synth-assoc-dom"/>
</dbReference>
<dbReference type="SUPFAM" id="SSF55826">
    <property type="entry name" value="YbaK/ProRS associated domain"/>
    <property type="match status" value="1"/>
</dbReference>
<accession>A0A2K9P120</accession>
<dbReference type="GO" id="GO:0002161">
    <property type="term" value="F:aminoacyl-tRNA deacylase activity"/>
    <property type="evidence" value="ECO:0007669"/>
    <property type="project" value="InterPro"/>
</dbReference>
<dbReference type="Pfam" id="PF04073">
    <property type="entry name" value="tRNA_edit"/>
    <property type="match status" value="1"/>
</dbReference>
<dbReference type="RefSeq" id="WP_102365215.1">
    <property type="nucleotide sequence ID" value="NZ_CP020991.1"/>
</dbReference>
<dbReference type="GeneID" id="98062213"/>
<protein>
    <recommendedName>
        <fullName evidence="4">Cys-tRNA(Pro)/Cys-tRNA(Cys) deacylase</fullName>
        <ecNumber evidence="4">4.2.-.-</ecNumber>
    </recommendedName>
</protein>
<dbReference type="AlphaFoldDB" id="A0A2K9P120"/>
<dbReference type="EC" id="4.2.-.-" evidence="4"/>
<sequence length="158" mass="17537">MKKQVKTNAMRILEKSGINFEAVFYDSDGFMDGVSVAEKLGQDLRDVYKTLVTESKNHEYFVFVIPVAEELDLKKCAAAVGQKSLEMIHVKDITKVTGYIRGGCSPIGMKKQFKTVIDLTAEEREEIIFSGGRLGVQIKMAPGKLAELIGAEFLDITK</sequence>
<dbReference type="PANTHER" id="PTHR30411:SF0">
    <property type="entry name" value="CYS-TRNA(PRO)_CYS-TRNA(CYS) DEACYLASE YBAK"/>
    <property type="match status" value="1"/>
</dbReference>
<dbReference type="GO" id="GO:0006412">
    <property type="term" value="P:translation"/>
    <property type="evidence" value="ECO:0007669"/>
    <property type="project" value="UniProtKB-KW"/>
</dbReference>
<proteinExistence type="inferred from homology"/>
<dbReference type="KEGG" id="mpec:B9O19_00790"/>
<evidence type="ECO:0000256" key="3">
    <source>
        <dbReference type="ARBA" id="ARBA00023239"/>
    </source>
</evidence>
<evidence type="ECO:0000256" key="4">
    <source>
        <dbReference type="PIRNR" id="PIRNR006181"/>
    </source>
</evidence>
<evidence type="ECO:0000313" key="7">
    <source>
        <dbReference type="Proteomes" id="UP000235589"/>
    </source>
</evidence>
<comment type="similarity">
    <text evidence="1 4">Belongs to the prolyl-tRNA editing family. YbaK/EbsC subfamily.</text>
</comment>
<dbReference type="OrthoDB" id="9809296at2"/>
<dbReference type="Proteomes" id="UP000235589">
    <property type="component" value="Chromosome"/>
</dbReference>
<evidence type="ECO:0000313" key="6">
    <source>
        <dbReference type="EMBL" id="AUO18967.1"/>
    </source>
</evidence>